<dbReference type="AlphaFoldDB" id="A0A9W6H2W5"/>
<reference evidence="6" key="1">
    <citation type="journal article" date="2014" name="Int. J. Syst. Evol. Microbiol.">
        <title>Complete genome sequence of Corynebacterium casei LMG S-19264T (=DSM 44701T), isolated from a smear-ripened cheese.</title>
        <authorList>
            <consortium name="US DOE Joint Genome Institute (JGI-PGF)"/>
            <person name="Walter F."/>
            <person name="Albersmeier A."/>
            <person name="Kalinowski J."/>
            <person name="Ruckert C."/>
        </authorList>
    </citation>
    <scope>NUCLEOTIDE SEQUENCE</scope>
    <source>
        <strain evidence="6">VKM Ac-1020</strain>
    </source>
</reference>
<dbReference type="InterPro" id="IPR045959">
    <property type="entry name" value="CGDB"/>
</dbReference>
<dbReference type="EMBL" id="BSEJ01000005">
    <property type="protein sequence ID" value="GLJ61282.1"/>
    <property type="molecule type" value="Genomic_DNA"/>
</dbReference>
<dbReference type="RefSeq" id="WP_271172995.1">
    <property type="nucleotide sequence ID" value="NZ_BSEJ01000005.1"/>
</dbReference>
<protein>
    <recommendedName>
        <fullName evidence="4">C-deglycosylation enzyme beta subunit</fullName>
    </recommendedName>
</protein>
<feature type="domain" description="C-glycoside deglycosidase beta subunit" evidence="5">
    <location>
        <begin position="16"/>
        <end position="96"/>
    </location>
</feature>
<organism evidence="6 7">
    <name type="scientific">Microbacterium barkeri</name>
    <dbReference type="NCBI Taxonomy" id="33917"/>
    <lineage>
        <taxon>Bacteria</taxon>
        <taxon>Bacillati</taxon>
        <taxon>Actinomycetota</taxon>
        <taxon>Actinomycetes</taxon>
        <taxon>Micrococcales</taxon>
        <taxon>Microbacteriaceae</taxon>
        <taxon>Microbacterium</taxon>
    </lineage>
</organism>
<dbReference type="Pfam" id="PF19906">
    <property type="entry name" value="CGDB"/>
    <property type="match status" value="1"/>
</dbReference>
<evidence type="ECO:0000313" key="6">
    <source>
        <dbReference type="EMBL" id="GLJ61282.1"/>
    </source>
</evidence>
<comment type="similarity">
    <text evidence="3">Belongs to the C-glycoside deglycosidase beta subunit family.</text>
</comment>
<keyword evidence="7" id="KW-1185">Reference proteome</keyword>
<evidence type="ECO:0000313" key="7">
    <source>
        <dbReference type="Proteomes" id="UP001142462"/>
    </source>
</evidence>
<evidence type="ECO:0000256" key="4">
    <source>
        <dbReference type="ARBA" id="ARBA00047208"/>
    </source>
</evidence>
<gene>
    <name evidence="6" type="ORF">GCM10017576_14110</name>
</gene>
<evidence type="ECO:0000256" key="3">
    <source>
        <dbReference type="ARBA" id="ARBA00046336"/>
    </source>
</evidence>
<evidence type="ECO:0000256" key="2">
    <source>
        <dbReference type="ARBA" id="ARBA00023277"/>
    </source>
</evidence>
<keyword evidence="1" id="KW-0456">Lyase</keyword>
<evidence type="ECO:0000256" key="1">
    <source>
        <dbReference type="ARBA" id="ARBA00023239"/>
    </source>
</evidence>
<proteinExistence type="inferred from homology"/>
<accession>A0A9W6H2W5</accession>
<evidence type="ECO:0000259" key="5">
    <source>
        <dbReference type="Pfam" id="PF19906"/>
    </source>
</evidence>
<keyword evidence="2" id="KW-0119">Carbohydrate metabolism</keyword>
<dbReference type="GO" id="GO:0016829">
    <property type="term" value="F:lyase activity"/>
    <property type="evidence" value="ECO:0007669"/>
    <property type="project" value="UniProtKB-KW"/>
</dbReference>
<comment type="caution">
    <text evidence="6">The sequence shown here is derived from an EMBL/GenBank/DDBJ whole genome shotgun (WGS) entry which is preliminary data.</text>
</comment>
<sequence>MATHNSLFSEKDVTRRDDGIAVSIQLPWYRSLWLSAVDDVDVTVNGVVIPKETLRFELQGRSYTVAELPDQWDTLWFVADRPEIVIPLEGVLDGGVPAAGERITVEVVLTMRLLYMQIAPGVEGGPGRYVTNRVPVQRELVLA</sequence>
<name>A0A9W6H2W5_9MICO</name>
<reference evidence="6" key="2">
    <citation type="submission" date="2023-01" db="EMBL/GenBank/DDBJ databases">
        <authorList>
            <person name="Sun Q."/>
            <person name="Evtushenko L."/>
        </authorList>
    </citation>
    <scope>NUCLEOTIDE SEQUENCE</scope>
    <source>
        <strain evidence="6">VKM Ac-1020</strain>
    </source>
</reference>
<dbReference type="Proteomes" id="UP001142462">
    <property type="component" value="Unassembled WGS sequence"/>
</dbReference>